<dbReference type="OrthoDB" id="5857104at2759"/>
<evidence type="ECO:0000259" key="12">
    <source>
        <dbReference type="PROSITE" id="PS51192"/>
    </source>
</evidence>
<dbReference type="RefSeq" id="XP_033452253.1">
    <property type="nucleotide sequence ID" value="XM_033595261.1"/>
</dbReference>
<evidence type="ECO:0000256" key="6">
    <source>
        <dbReference type="ARBA" id="ARBA00022806"/>
    </source>
</evidence>
<evidence type="ECO:0000256" key="5">
    <source>
        <dbReference type="ARBA" id="ARBA00022801"/>
    </source>
</evidence>
<feature type="region of interest" description="Disordered" evidence="11">
    <location>
        <begin position="560"/>
        <end position="595"/>
    </location>
</feature>
<dbReference type="GeneID" id="54352928"/>
<dbReference type="CDD" id="cd18793">
    <property type="entry name" value="SF2_C_SNF"/>
    <property type="match status" value="1"/>
</dbReference>
<dbReference type="Gene3D" id="3.40.50.10810">
    <property type="entry name" value="Tandem AAA-ATPase domain"/>
    <property type="match status" value="1"/>
</dbReference>
<dbReference type="SMART" id="SM00490">
    <property type="entry name" value="HELICc"/>
    <property type="match status" value="1"/>
</dbReference>
<accession>A0A6A5RU58</accession>
<feature type="domain" description="Helicase C-terminal" evidence="13">
    <location>
        <begin position="988"/>
        <end position="1153"/>
    </location>
</feature>
<evidence type="ECO:0000313" key="14">
    <source>
        <dbReference type="EMBL" id="KAF1932005.1"/>
    </source>
</evidence>
<dbReference type="EMBL" id="ML978959">
    <property type="protein sequence ID" value="KAF1932005.1"/>
    <property type="molecule type" value="Genomic_DNA"/>
</dbReference>
<evidence type="ECO:0000256" key="9">
    <source>
        <dbReference type="ARBA" id="ARBA00023125"/>
    </source>
</evidence>
<keyword evidence="10" id="KW-0539">Nucleus</keyword>
<keyword evidence="4" id="KW-0547">Nucleotide-binding</keyword>
<dbReference type="GO" id="GO:0003677">
    <property type="term" value="F:DNA binding"/>
    <property type="evidence" value="ECO:0007669"/>
    <property type="project" value="UniProtKB-KW"/>
</dbReference>
<feature type="region of interest" description="Disordered" evidence="11">
    <location>
        <begin position="1"/>
        <end position="233"/>
    </location>
</feature>
<feature type="region of interest" description="Disordered" evidence="11">
    <location>
        <begin position="349"/>
        <end position="393"/>
    </location>
</feature>
<keyword evidence="8" id="KW-0156">Chromatin regulator</keyword>
<dbReference type="Gene3D" id="3.40.50.300">
    <property type="entry name" value="P-loop containing nucleotide triphosphate hydrolases"/>
    <property type="match status" value="1"/>
</dbReference>
<dbReference type="PROSITE" id="PS51194">
    <property type="entry name" value="HELICASE_CTER"/>
    <property type="match status" value="1"/>
</dbReference>
<proteinExistence type="inferred from homology"/>
<evidence type="ECO:0000256" key="11">
    <source>
        <dbReference type="SAM" id="MobiDB-lite"/>
    </source>
</evidence>
<dbReference type="EC" id="3.6.4.12" evidence="3"/>
<evidence type="ECO:0000256" key="3">
    <source>
        <dbReference type="ARBA" id="ARBA00012551"/>
    </source>
</evidence>
<dbReference type="Proteomes" id="UP000800082">
    <property type="component" value="Unassembled WGS sequence"/>
</dbReference>
<name>A0A6A5RU58_9PLEO</name>
<dbReference type="PANTHER" id="PTHR10799">
    <property type="entry name" value="SNF2/RAD54 HELICASE FAMILY"/>
    <property type="match status" value="1"/>
</dbReference>
<feature type="domain" description="Helicase ATP-binding" evidence="12">
    <location>
        <begin position="626"/>
        <end position="795"/>
    </location>
</feature>
<evidence type="ECO:0000256" key="1">
    <source>
        <dbReference type="ARBA" id="ARBA00004123"/>
    </source>
</evidence>
<evidence type="ECO:0000256" key="7">
    <source>
        <dbReference type="ARBA" id="ARBA00022840"/>
    </source>
</evidence>
<evidence type="ECO:0000259" key="13">
    <source>
        <dbReference type="PROSITE" id="PS51194"/>
    </source>
</evidence>
<dbReference type="InterPro" id="IPR038718">
    <property type="entry name" value="SNF2-like_sf"/>
</dbReference>
<dbReference type="InterPro" id="IPR027417">
    <property type="entry name" value="P-loop_NTPase"/>
</dbReference>
<gene>
    <name evidence="14" type="ORF">M421DRAFT_54805</name>
</gene>
<feature type="compositionally biased region" description="Basic residues" evidence="11">
    <location>
        <begin position="361"/>
        <end position="371"/>
    </location>
</feature>
<dbReference type="AlphaFoldDB" id="A0A6A5RU58"/>
<evidence type="ECO:0000256" key="2">
    <source>
        <dbReference type="ARBA" id="ARBA00007025"/>
    </source>
</evidence>
<evidence type="ECO:0000256" key="8">
    <source>
        <dbReference type="ARBA" id="ARBA00022853"/>
    </source>
</evidence>
<dbReference type="GO" id="GO:0140658">
    <property type="term" value="F:ATP-dependent chromatin remodeler activity"/>
    <property type="evidence" value="ECO:0007669"/>
    <property type="project" value="UniProtKB-ARBA"/>
</dbReference>
<comment type="similarity">
    <text evidence="2">Belongs to the SNF2/RAD54 helicase family.</text>
</comment>
<reference evidence="14" key="1">
    <citation type="journal article" date="2020" name="Stud. Mycol.">
        <title>101 Dothideomycetes genomes: a test case for predicting lifestyles and emergence of pathogens.</title>
        <authorList>
            <person name="Haridas S."/>
            <person name="Albert R."/>
            <person name="Binder M."/>
            <person name="Bloem J."/>
            <person name="Labutti K."/>
            <person name="Salamov A."/>
            <person name="Andreopoulos B."/>
            <person name="Baker S."/>
            <person name="Barry K."/>
            <person name="Bills G."/>
            <person name="Bluhm B."/>
            <person name="Cannon C."/>
            <person name="Castanera R."/>
            <person name="Culley D."/>
            <person name="Daum C."/>
            <person name="Ezra D."/>
            <person name="Gonzalez J."/>
            <person name="Henrissat B."/>
            <person name="Kuo A."/>
            <person name="Liang C."/>
            <person name="Lipzen A."/>
            <person name="Lutzoni F."/>
            <person name="Magnuson J."/>
            <person name="Mondo S."/>
            <person name="Nolan M."/>
            <person name="Ohm R."/>
            <person name="Pangilinan J."/>
            <person name="Park H.-J."/>
            <person name="Ramirez L."/>
            <person name="Alfaro M."/>
            <person name="Sun H."/>
            <person name="Tritt A."/>
            <person name="Yoshinaga Y."/>
            <person name="Zwiers L.-H."/>
            <person name="Turgeon B."/>
            <person name="Goodwin S."/>
            <person name="Spatafora J."/>
            <person name="Crous P."/>
            <person name="Grigoriev I."/>
        </authorList>
    </citation>
    <scope>NUCLEOTIDE SEQUENCE</scope>
    <source>
        <strain evidence="14">CBS 183.55</strain>
    </source>
</reference>
<sequence length="1203" mass="133718">MSSSPPPADLIVSSSPPPAAHKSKATQPTQPMPARSPHVSTRSPHVSTRSPHFTSDVTQPTQLLTPKATRMRPVDLASSPQLQVPRSSPGLERLSSAAAQSQSQSQSQSHPHTQRPYGFNPMAPPGTGFFPPAPVRRPVYDLTDDDAPVERDPDEDEASFRSNIPLSKVEMGGRASRVDETPPKPSWDLSGYAYKVVQQASRKRGADDDDTRSPSPRAKKAKPPPRQAGPSRAMPVHVDLTSDTDMALSDIQDFDLRRKTTRLQAVFISKPVSLLYKVLVDRRGHYEDAMAHLAEQDSDDELMKSPQAGVAKRTGSVAQPKKTAERKLNAPVKSLMDKYSKAALTYSATASPAATDAEQPKKRRLVRGRKKLVSESDDEPMTPPRPHTAQAKAPVVVSDHDNEGVIAISDDDEGIVAISDDDSDAAAASDKDRKFSTDDLLDFFNDCSVEAMVDLSGHKEEEVDELLKQRPFYSLDAVRKMHVDLKAKEGQEKGKKKARKPRITFGARLVESAEDMWDAYSTIDSVVKQCEHLGKPMVAGMARWGINIFGASTDGEVDAVTLDDSSDTSSTRDSGYHTPKSGHGSDTESGGLRKTSSKMKLLKQPAIMNDDIELKDYQVVGLNWLNLLWQNGISGILADDMGLGKTCQVIAFLSHLKEQGEGRPTLVIVPGSTLENWCREFERFSTKVNFTPYYGSQAERFESQDTIRGNIETGHCDVIITTYDLAYRKEDNVFLRKCRPQICIFDEGHVLKNANTARYKSLMRITPRCRILLTGTPLQNSLQELMSILGFLMPSVFYDKHDDSVQEMLQILFKHKAKVTESDSHSTLLSAQRVQRARTMLTPFILRRKKAQVLKHLPRKTCRVEYCELTDTQKTLYDEQLQKQRKILLDRAAGLPVKDHANVMMKLRQAAIHPLLFRHRYTDDKIRKMSKACLREDTFAESNPDIIYEELQLYQDYQCHSLAMKYPGALKKFELKDREWMDSGKVQTLLALLKKYQANGDRALVFSQFTSVMDILGWVFDDHDIPYMRMDGSTPIAARQSLMDDYHNDASIPVFMLSTKSGGAGINLACANKVVIFDSSFNPQDDIQAENRAHRVGQTREVEVVRLVTRHTVEEQIYALGVSKLELDKMVQGEEQDDAGTNKGRKKTLTSGAATPALTKADEAGISAVEAMLLQQMMGSGAADVKDQFKQGLEKAGLDLSAA</sequence>
<evidence type="ECO:0000313" key="15">
    <source>
        <dbReference type="Proteomes" id="UP000800082"/>
    </source>
</evidence>
<dbReference type="GO" id="GO:0005524">
    <property type="term" value="F:ATP binding"/>
    <property type="evidence" value="ECO:0007669"/>
    <property type="project" value="UniProtKB-KW"/>
</dbReference>
<feature type="compositionally biased region" description="Low complexity" evidence="11">
    <location>
        <begin position="95"/>
        <end position="109"/>
    </location>
</feature>
<dbReference type="GO" id="GO:0005634">
    <property type="term" value="C:nucleus"/>
    <property type="evidence" value="ECO:0007669"/>
    <property type="project" value="UniProtKB-SubCell"/>
</dbReference>
<keyword evidence="6" id="KW-0347">Helicase</keyword>
<dbReference type="GO" id="GO:0016787">
    <property type="term" value="F:hydrolase activity"/>
    <property type="evidence" value="ECO:0007669"/>
    <property type="project" value="UniProtKB-KW"/>
</dbReference>
<dbReference type="Pfam" id="PF00176">
    <property type="entry name" value="SNF2-rel_dom"/>
    <property type="match status" value="1"/>
</dbReference>
<dbReference type="Pfam" id="PF00271">
    <property type="entry name" value="Helicase_C"/>
    <property type="match status" value="1"/>
</dbReference>
<feature type="compositionally biased region" description="Acidic residues" evidence="11">
    <location>
        <begin position="142"/>
        <end position="157"/>
    </location>
</feature>
<dbReference type="InterPro" id="IPR049730">
    <property type="entry name" value="SNF2/RAD54-like_C"/>
</dbReference>
<dbReference type="InterPro" id="IPR001650">
    <property type="entry name" value="Helicase_C-like"/>
</dbReference>
<keyword evidence="5" id="KW-0378">Hydrolase</keyword>
<organism evidence="14 15">
    <name type="scientific">Didymella exigua CBS 183.55</name>
    <dbReference type="NCBI Taxonomy" id="1150837"/>
    <lineage>
        <taxon>Eukaryota</taxon>
        <taxon>Fungi</taxon>
        <taxon>Dikarya</taxon>
        <taxon>Ascomycota</taxon>
        <taxon>Pezizomycotina</taxon>
        <taxon>Dothideomycetes</taxon>
        <taxon>Pleosporomycetidae</taxon>
        <taxon>Pleosporales</taxon>
        <taxon>Pleosporineae</taxon>
        <taxon>Didymellaceae</taxon>
        <taxon>Didymella</taxon>
    </lineage>
</organism>
<dbReference type="GO" id="GO:0005694">
    <property type="term" value="C:chromosome"/>
    <property type="evidence" value="ECO:0007669"/>
    <property type="project" value="UniProtKB-ARBA"/>
</dbReference>
<comment type="subcellular location">
    <subcellularLocation>
        <location evidence="1">Nucleus</location>
    </subcellularLocation>
</comment>
<protein>
    <recommendedName>
        <fullName evidence="3">DNA helicase</fullName>
        <ecNumber evidence="3">3.6.4.12</ecNumber>
    </recommendedName>
</protein>
<dbReference type="GO" id="GO:0003678">
    <property type="term" value="F:DNA helicase activity"/>
    <property type="evidence" value="ECO:0007669"/>
    <property type="project" value="UniProtKB-EC"/>
</dbReference>
<evidence type="ECO:0000256" key="4">
    <source>
        <dbReference type="ARBA" id="ARBA00022741"/>
    </source>
</evidence>
<keyword evidence="15" id="KW-1185">Reference proteome</keyword>
<feature type="compositionally biased region" description="Polar residues" evidence="11">
    <location>
        <begin position="38"/>
        <end position="64"/>
    </location>
</feature>
<keyword evidence="7" id="KW-0067">ATP-binding</keyword>
<keyword evidence="9" id="KW-0238">DNA-binding</keyword>
<evidence type="ECO:0000256" key="10">
    <source>
        <dbReference type="ARBA" id="ARBA00023242"/>
    </source>
</evidence>
<dbReference type="SUPFAM" id="SSF52540">
    <property type="entry name" value="P-loop containing nucleoside triphosphate hydrolases"/>
    <property type="match status" value="2"/>
</dbReference>
<dbReference type="InterPro" id="IPR000330">
    <property type="entry name" value="SNF2_N"/>
</dbReference>
<dbReference type="PROSITE" id="PS51192">
    <property type="entry name" value="HELICASE_ATP_BIND_1"/>
    <property type="match status" value="1"/>
</dbReference>
<dbReference type="InterPro" id="IPR014001">
    <property type="entry name" value="Helicase_ATP-bd"/>
</dbReference>
<dbReference type="SMART" id="SM00487">
    <property type="entry name" value="DEXDc"/>
    <property type="match status" value="1"/>
</dbReference>
<dbReference type="FunFam" id="3.40.50.10810:FF:000014">
    <property type="entry name" value="SWI/SNF-related matrix-associated actin-dependent regulator of chromatin subfamily A containing DEAD/H box 1"/>
    <property type="match status" value="1"/>
</dbReference>